<reference evidence="8" key="2">
    <citation type="submission" date="2023-06" db="EMBL/GenBank/DDBJ databases">
        <title>Genome assembly of Pristionchus species.</title>
        <authorList>
            <person name="Yoshida K."/>
            <person name="Sommer R.J."/>
        </authorList>
    </citation>
    <scope>NUCLEOTIDE SEQUENCE</scope>
    <source>
        <strain evidence="8">RS5460</strain>
    </source>
</reference>
<protein>
    <recommendedName>
        <fullName evidence="7">Pre-mRNA-splicing factor 38</fullName>
    </recommendedName>
</protein>
<feature type="non-terminal residue" evidence="8">
    <location>
        <position position="1"/>
    </location>
</feature>
<sequence length="122" mass="14221">PLQTLQHSHHQVRSELKQLVVMINSNQSAYLRGMGFMYIRFCQPPSDLWAWLEPYLDDEDTVDQRSGGGDELSFGQIAPEMLTKLDWYGTLFLRIPVPIQKDIDEKFCERNRLALESQGYEE</sequence>
<evidence type="ECO:0000313" key="9">
    <source>
        <dbReference type="EMBL" id="GMR53494.1"/>
    </source>
</evidence>
<evidence type="ECO:0000256" key="4">
    <source>
        <dbReference type="ARBA" id="ARBA00022728"/>
    </source>
</evidence>
<dbReference type="InterPro" id="IPR005037">
    <property type="entry name" value="PRP38"/>
</dbReference>
<dbReference type="EMBL" id="BTRK01000005">
    <property type="protein sequence ID" value="GMR53494.1"/>
    <property type="molecule type" value="Genomic_DNA"/>
</dbReference>
<proteinExistence type="inferred from homology"/>
<keyword evidence="5 7" id="KW-0508">mRNA splicing</keyword>
<keyword evidence="3 7" id="KW-0507">mRNA processing</keyword>
<comment type="function">
    <text evidence="7">Required for pre-mRNA splicing.</text>
</comment>
<evidence type="ECO:0000256" key="3">
    <source>
        <dbReference type="ARBA" id="ARBA00022664"/>
    </source>
</evidence>
<comment type="subcellular location">
    <subcellularLocation>
        <location evidence="1 7">Nucleus</location>
    </subcellularLocation>
</comment>
<evidence type="ECO:0000256" key="1">
    <source>
        <dbReference type="ARBA" id="ARBA00004123"/>
    </source>
</evidence>
<dbReference type="GO" id="GO:0000398">
    <property type="term" value="P:mRNA splicing, via spliceosome"/>
    <property type="evidence" value="ECO:0007669"/>
    <property type="project" value="UniProtKB-UniRule"/>
</dbReference>
<comment type="caution">
    <text evidence="8">The sequence shown here is derived from an EMBL/GenBank/DDBJ whole genome shotgun (WGS) entry which is preliminary data.</text>
</comment>
<evidence type="ECO:0000256" key="6">
    <source>
        <dbReference type="ARBA" id="ARBA00023242"/>
    </source>
</evidence>
<keyword evidence="4 7" id="KW-0747">Spliceosome</keyword>
<evidence type="ECO:0000313" key="10">
    <source>
        <dbReference type="Proteomes" id="UP001328107"/>
    </source>
</evidence>
<dbReference type="AlphaFoldDB" id="A0AAN5CSH3"/>
<name>A0AAN5CSH3_9BILA</name>
<dbReference type="PANTHER" id="PTHR23142">
    <property type="entry name" value="PRE-MRNA-SPLICING FACTOR 38A-RELATED"/>
    <property type="match status" value="1"/>
</dbReference>
<dbReference type="EMBL" id="BTRK01000004">
    <property type="protein sequence ID" value="GMR49986.1"/>
    <property type="molecule type" value="Genomic_DNA"/>
</dbReference>
<evidence type="ECO:0000313" key="8">
    <source>
        <dbReference type="EMBL" id="GMR49986.1"/>
    </source>
</evidence>
<reference evidence="10" key="1">
    <citation type="submission" date="2022-10" db="EMBL/GenBank/DDBJ databases">
        <title>Genome assembly of Pristionchus species.</title>
        <authorList>
            <person name="Yoshida K."/>
            <person name="Sommer R.J."/>
        </authorList>
    </citation>
    <scope>NUCLEOTIDE SEQUENCE [LARGE SCALE GENOMIC DNA]</scope>
    <source>
        <strain evidence="10">RS5460</strain>
    </source>
</reference>
<gene>
    <name evidence="8" type="ORF">PMAYCL1PPCAC_20181</name>
    <name evidence="9" type="ORF">PMAYCL1PPCAC_23689</name>
</gene>
<accession>A0AAN5CSH3</accession>
<organism evidence="8 10">
    <name type="scientific">Pristionchus mayeri</name>
    <dbReference type="NCBI Taxonomy" id="1317129"/>
    <lineage>
        <taxon>Eukaryota</taxon>
        <taxon>Metazoa</taxon>
        <taxon>Ecdysozoa</taxon>
        <taxon>Nematoda</taxon>
        <taxon>Chromadorea</taxon>
        <taxon>Rhabditida</taxon>
        <taxon>Rhabditina</taxon>
        <taxon>Diplogasteromorpha</taxon>
        <taxon>Diplogasteroidea</taxon>
        <taxon>Neodiplogasteridae</taxon>
        <taxon>Pristionchus</taxon>
    </lineage>
</organism>
<keyword evidence="6 7" id="KW-0539">Nucleus</keyword>
<comment type="similarity">
    <text evidence="2 7">Belongs to the PRP38 family.</text>
</comment>
<dbReference type="GO" id="GO:0005681">
    <property type="term" value="C:spliceosomal complex"/>
    <property type="evidence" value="ECO:0007669"/>
    <property type="project" value="UniProtKB-KW"/>
</dbReference>
<keyword evidence="10" id="KW-1185">Reference proteome</keyword>
<dbReference type="Pfam" id="PF03371">
    <property type="entry name" value="PRP38"/>
    <property type="match status" value="1"/>
</dbReference>
<evidence type="ECO:0000256" key="2">
    <source>
        <dbReference type="ARBA" id="ARBA00006164"/>
    </source>
</evidence>
<evidence type="ECO:0000256" key="5">
    <source>
        <dbReference type="ARBA" id="ARBA00023187"/>
    </source>
</evidence>
<dbReference type="Proteomes" id="UP001328107">
    <property type="component" value="Unassembled WGS sequence"/>
</dbReference>
<evidence type="ECO:0000256" key="7">
    <source>
        <dbReference type="RuleBase" id="RU367025"/>
    </source>
</evidence>